<comment type="caution">
    <text evidence="1">The sequence shown here is derived from an EMBL/GenBank/DDBJ whole genome shotgun (WGS) entry which is preliminary data.</text>
</comment>
<evidence type="ECO:0000313" key="2">
    <source>
        <dbReference type="Proteomes" id="UP000789920"/>
    </source>
</evidence>
<gene>
    <name evidence="1" type="ORF">RPERSI_LOCUS34473</name>
</gene>
<organism evidence="1 2">
    <name type="scientific">Racocetra persica</name>
    <dbReference type="NCBI Taxonomy" id="160502"/>
    <lineage>
        <taxon>Eukaryota</taxon>
        <taxon>Fungi</taxon>
        <taxon>Fungi incertae sedis</taxon>
        <taxon>Mucoromycota</taxon>
        <taxon>Glomeromycotina</taxon>
        <taxon>Glomeromycetes</taxon>
        <taxon>Diversisporales</taxon>
        <taxon>Gigasporaceae</taxon>
        <taxon>Racocetra</taxon>
    </lineage>
</organism>
<feature type="non-terminal residue" evidence="1">
    <location>
        <position position="80"/>
    </location>
</feature>
<dbReference type="EMBL" id="CAJVQC010154310">
    <property type="protein sequence ID" value="CAG8847106.1"/>
    <property type="molecule type" value="Genomic_DNA"/>
</dbReference>
<sequence>NRRKNIKVNINEHWSMVNLLKFYTDIDKKKMSQRSLPCKVIQKKPNIDSYQVACQYGIFENWYPASEIELLGTSDYLSFN</sequence>
<dbReference type="Proteomes" id="UP000789920">
    <property type="component" value="Unassembled WGS sequence"/>
</dbReference>
<protein>
    <submittedName>
        <fullName evidence="1">36155_t:CDS:1</fullName>
    </submittedName>
</protein>
<proteinExistence type="predicted"/>
<reference evidence="1" key="1">
    <citation type="submission" date="2021-06" db="EMBL/GenBank/DDBJ databases">
        <authorList>
            <person name="Kallberg Y."/>
            <person name="Tangrot J."/>
            <person name="Rosling A."/>
        </authorList>
    </citation>
    <scope>NUCLEOTIDE SEQUENCE</scope>
    <source>
        <strain evidence="1">MA461A</strain>
    </source>
</reference>
<feature type="non-terminal residue" evidence="1">
    <location>
        <position position="1"/>
    </location>
</feature>
<accession>A0ACA9STN4</accession>
<evidence type="ECO:0000313" key="1">
    <source>
        <dbReference type="EMBL" id="CAG8847106.1"/>
    </source>
</evidence>
<keyword evidence="2" id="KW-1185">Reference proteome</keyword>
<name>A0ACA9STN4_9GLOM</name>